<organism evidence="4 5">
    <name type="scientific">Clostridium carboxidivorans P7</name>
    <dbReference type="NCBI Taxonomy" id="536227"/>
    <lineage>
        <taxon>Bacteria</taxon>
        <taxon>Bacillati</taxon>
        <taxon>Bacillota</taxon>
        <taxon>Clostridia</taxon>
        <taxon>Eubacteriales</taxon>
        <taxon>Clostridiaceae</taxon>
        <taxon>Clostridium</taxon>
    </lineage>
</organism>
<reference evidence="4 5" key="1">
    <citation type="submission" date="2009-06" db="EMBL/GenBank/DDBJ databases">
        <title>The draft genome of Clostridium carboxidivorans P7.</title>
        <authorList>
            <consortium name="US DOE Joint Genome Institute (JGI-PGF)"/>
            <person name="Lucas S."/>
            <person name="Copeland A."/>
            <person name="Lapidus A."/>
            <person name="Glavina del Rio T."/>
            <person name="Tice H."/>
            <person name="Bruce D."/>
            <person name="Goodwin L."/>
            <person name="Pitluck S."/>
            <person name="Larimer F."/>
            <person name="Land M.L."/>
            <person name="Hauser L."/>
            <person name="Hemme C.L."/>
        </authorList>
    </citation>
    <scope>NUCLEOTIDE SEQUENCE [LARGE SCALE GENOMIC DNA]</scope>
    <source>
        <strain evidence="4 5">P7</strain>
    </source>
</reference>
<feature type="transmembrane region" description="Helical" evidence="3">
    <location>
        <begin position="305"/>
        <end position="324"/>
    </location>
</feature>
<dbReference type="Pfam" id="PF03323">
    <property type="entry name" value="GerA"/>
    <property type="match status" value="1"/>
</dbReference>
<dbReference type="PATRIC" id="fig|536227.13.peg.2147"/>
<keyword evidence="5" id="KW-1185">Reference proteome</keyword>
<evidence type="ECO:0000256" key="2">
    <source>
        <dbReference type="ARBA" id="ARBA00023136"/>
    </source>
</evidence>
<accession>C6PXZ0</accession>
<evidence type="ECO:0000256" key="1">
    <source>
        <dbReference type="ARBA" id="ARBA00005278"/>
    </source>
</evidence>
<dbReference type="OrthoDB" id="9772630at2"/>
<feature type="transmembrane region" description="Helical" evidence="3">
    <location>
        <begin position="263"/>
        <end position="285"/>
    </location>
</feature>
<keyword evidence="3" id="KW-1133">Transmembrane helix</keyword>
<dbReference type="PANTHER" id="PTHR22550">
    <property type="entry name" value="SPORE GERMINATION PROTEIN"/>
    <property type="match status" value="1"/>
</dbReference>
<protein>
    <submittedName>
        <fullName evidence="4">GerA spore germination protein</fullName>
    </submittedName>
</protein>
<dbReference type="RefSeq" id="WP_007062542.1">
    <property type="nucleotide sequence ID" value="NZ_ACVI01000072.1"/>
</dbReference>
<name>C6PXZ0_9CLOT</name>
<dbReference type="eggNOG" id="COG0697">
    <property type="taxonomic scope" value="Bacteria"/>
</dbReference>
<dbReference type="KEGG" id="cck:Ccar_10265"/>
<dbReference type="InterPro" id="IPR050768">
    <property type="entry name" value="UPF0353/GerABKA_families"/>
</dbReference>
<evidence type="ECO:0000313" key="5">
    <source>
        <dbReference type="Proteomes" id="UP000004198"/>
    </source>
</evidence>
<gene>
    <name evidence="4" type="ORF">CcarbDRAFT_3657</name>
</gene>
<dbReference type="PANTHER" id="PTHR22550:SF5">
    <property type="entry name" value="LEUCINE ZIPPER PROTEIN 4"/>
    <property type="match status" value="1"/>
</dbReference>
<keyword evidence="3" id="KW-0812">Transmembrane</keyword>
<dbReference type="STRING" id="536227.Ccar_10265"/>
<evidence type="ECO:0000256" key="3">
    <source>
        <dbReference type="SAM" id="Phobius"/>
    </source>
</evidence>
<comment type="similarity">
    <text evidence="1">Belongs to the GerABKA family.</text>
</comment>
<keyword evidence="2 3" id="KW-0472">Membrane</keyword>
<sequence length="444" mass="49914">MDLTRNVQEQLDTLVKNSEDTEKLIINSEFTLYYIKTLVNEVYITENIKKPYFNSTVNFPMYFPTISSKIDIDSAVNKMYKGHVIAFYNKEIYSVQEAVKYESRNVGEVQREASIDGAIEGFVENINVNINLIRQLYHRPELIANTLHVGKKANKKIILLYDSSTANEEVVNNISDKINKISVPVIQTMQELQQYLLKRQWLIPKLIVTERPDRAIRALAYGRVVLFMEGTPEGLIAPVMFHEFFQTMDDFSLPPLVSLFLLWLRYLGLFISVAFPGLYVAFTAYNPELFRVQLALSIAGSRAGVTYPAFIEVIIMLLVMEFLIEASIRLPKTIGATATTVGGLILGQAATQANLVSHIMIIIVSVVAITNFTIPIASMNFSIRIMKYIVLIFASAAGTFGLLMGLIGFCSYIFSIKCFGIPFFNPIGNFSLSGLQANLRKGEK</sequence>
<feature type="transmembrane region" description="Helical" evidence="3">
    <location>
        <begin position="356"/>
        <end position="376"/>
    </location>
</feature>
<dbReference type="Proteomes" id="UP000004198">
    <property type="component" value="Unassembled WGS sequence"/>
</dbReference>
<feature type="transmembrane region" description="Helical" evidence="3">
    <location>
        <begin position="388"/>
        <end position="414"/>
    </location>
</feature>
<dbReference type="GO" id="GO:0016020">
    <property type="term" value="C:membrane"/>
    <property type="evidence" value="ECO:0007669"/>
    <property type="project" value="InterPro"/>
</dbReference>
<comment type="caution">
    <text evidence="4">The sequence shown here is derived from an EMBL/GenBank/DDBJ whole genome shotgun (WGS) entry which is preliminary data.</text>
</comment>
<proteinExistence type="inferred from homology"/>
<dbReference type="InterPro" id="IPR004995">
    <property type="entry name" value="Spore_Ger"/>
</dbReference>
<dbReference type="AlphaFoldDB" id="C6PXZ0"/>
<dbReference type="PIRSF" id="PIRSF005690">
    <property type="entry name" value="GerBA"/>
    <property type="match status" value="1"/>
</dbReference>
<dbReference type="GO" id="GO:0009847">
    <property type="term" value="P:spore germination"/>
    <property type="evidence" value="ECO:0007669"/>
    <property type="project" value="InterPro"/>
</dbReference>
<dbReference type="EMBL" id="ACVI01000072">
    <property type="protein sequence ID" value="EET85873.1"/>
    <property type="molecule type" value="Genomic_DNA"/>
</dbReference>
<evidence type="ECO:0000313" key="4">
    <source>
        <dbReference type="EMBL" id="EET85873.1"/>
    </source>
</evidence>